<evidence type="ECO:0000256" key="1">
    <source>
        <dbReference type="SAM" id="SignalP"/>
    </source>
</evidence>
<dbReference type="AlphaFoldDB" id="A0A5C2SPH6"/>
<gene>
    <name evidence="2" type="ORF">L227DRAFT_205888</name>
</gene>
<organism evidence="2 3">
    <name type="scientific">Lentinus tigrinus ALCF2SS1-6</name>
    <dbReference type="NCBI Taxonomy" id="1328759"/>
    <lineage>
        <taxon>Eukaryota</taxon>
        <taxon>Fungi</taxon>
        <taxon>Dikarya</taxon>
        <taxon>Basidiomycota</taxon>
        <taxon>Agaricomycotina</taxon>
        <taxon>Agaricomycetes</taxon>
        <taxon>Polyporales</taxon>
        <taxon>Polyporaceae</taxon>
        <taxon>Lentinus</taxon>
    </lineage>
</organism>
<accession>A0A5C2SPH6</accession>
<proteinExistence type="predicted"/>
<feature type="signal peptide" evidence="1">
    <location>
        <begin position="1"/>
        <end position="25"/>
    </location>
</feature>
<protein>
    <recommendedName>
        <fullName evidence="4">Secreted protein</fullName>
    </recommendedName>
</protein>
<name>A0A5C2SPH6_9APHY</name>
<dbReference type="EMBL" id="ML122252">
    <property type="protein sequence ID" value="RPD65234.1"/>
    <property type="molecule type" value="Genomic_DNA"/>
</dbReference>
<sequence>MWQRRHKCFCSSSSSFVFVVALCGARECSRDVLVQRHGREGRWWGVRRHEFSHDARCTSAGTTRKKYQHFRWHTCTTTRREFRRFAPLFYVVLWYTPFG</sequence>
<reference evidence="2" key="1">
    <citation type="journal article" date="2018" name="Genome Biol. Evol.">
        <title>Genomics and development of Lentinus tigrinus, a white-rot wood-decaying mushroom with dimorphic fruiting bodies.</title>
        <authorList>
            <person name="Wu B."/>
            <person name="Xu Z."/>
            <person name="Knudson A."/>
            <person name="Carlson A."/>
            <person name="Chen N."/>
            <person name="Kovaka S."/>
            <person name="LaButti K."/>
            <person name="Lipzen A."/>
            <person name="Pennachio C."/>
            <person name="Riley R."/>
            <person name="Schakwitz W."/>
            <person name="Umezawa K."/>
            <person name="Ohm R.A."/>
            <person name="Grigoriev I.V."/>
            <person name="Nagy L.G."/>
            <person name="Gibbons J."/>
            <person name="Hibbett D."/>
        </authorList>
    </citation>
    <scope>NUCLEOTIDE SEQUENCE [LARGE SCALE GENOMIC DNA]</scope>
    <source>
        <strain evidence="2">ALCF2SS1-6</strain>
    </source>
</reference>
<dbReference type="Proteomes" id="UP000313359">
    <property type="component" value="Unassembled WGS sequence"/>
</dbReference>
<evidence type="ECO:0000313" key="2">
    <source>
        <dbReference type="EMBL" id="RPD65234.1"/>
    </source>
</evidence>
<keyword evidence="3" id="KW-1185">Reference proteome</keyword>
<evidence type="ECO:0000313" key="3">
    <source>
        <dbReference type="Proteomes" id="UP000313359"/>
    </source>
</evidence>
<evidence type="ECO:0008006" key="4">
    <source>
        <dbReference type="Google" id="ProtNLM"/>
    </source>
</evidence>
<feature type="chain" id="PRO_5023035702" description="Secreted protein" evidence="1">
    <location>
        <begin position="26"/>
        <end position="99"/>
    </location>
</feature>
<keyword evidence="1" id="KW-0732">Signal</keyword>